<feature type="domain" description="CAF17 C-terminal" evidence="3">
    <location>
        <begin position="213"/>
        <end position="276"/>
    </location>
</feature>
<dbReference type="EMBL" id="QJTI01000004">
    <property type="protein sequence ID" value="PYF04074.1"/>
    <property type="molecule type" value="Genomic_DNA"/>
</dbReference>
<comment type="caution">
    <text evidence="4">The sequence shown here is derived from an EMBL/GenBank/DDBJ whole genome shotgun (WGS) entry which is preliminary data.</text>
</comment>
<name>A0A318THC5_9BRAD</name>
<evidence type="ECO:0000313" key="4">
    <source>
        <dbReference type="EMBL" id="PYF04074.1"/>
    </source>
</evidence>
<protein>
    <submittedName>
        <fullName evidence="4">Uncharacterized protein</fullName>
    </submittedName>
</protein>
<accession>A0A318THC5</accession>
<keyword evidence="1" id="KW-0809">Transit peptide</keyword>
<organism evidence="4 5">
    <name type="scientific">Rhodopseudomonas faecalis</name>
    <dbReference type="NCBI Taxonomy" id="99655"/>
    <lineage>
        <taxon>Bacteria</taxon>
        <taxon>Pseudomonadati</taxon>
        <taxon>Pseudomonadota</taxon>
        <taxon>Alphaproteobacteria</taxon>
        <taxon>Hyphomicrobiales</taxon>
        <taxon>Nitrobacteraceae</taxon>
        <taxon>Rhodopseudomonas</taxon>
    </lineage>
</organism>
<evidence type="ECO:0000313" key="5">
    <source>
        <dbReference type="Proteomes" id="UP000248148"/>
    </source>
</evidence>
<sequence>MKAAFLADRGVVKISGDDARHFLNGLVSTDMTKAQPGQGRYGALLTPQGKIIADFLITELPAADDGGFLLDCSGALAAALTSKLNFYKLRAKVSVENLSDRLGVLAIWDGTPSPPPEGGFADPRSPKLGWRGLLPQELATKTAAALKAEWREPAAYHAHRIRCGVPEGGVDFHYGDAFPHEANMDRLSGVDFGKGCYVGQEVVSRMQHRGTARTRTLRLGYDGAAPSPGSEVLADDKPVGQLGSAAEGCALALLRIDKLTDAAGARLHAGDVTLRLIDDIEQPSAPARTPS</sequence>
<dbReference type="InterPro" id="IPR057460">
    <property type="entry name" value="CAF17_C"/>
</dbReference>
<dbReference type="PANTHER" id="PTHR22602">
    <property type="entry name" value="TRANSFERASE CAF17, MITOCHONDRIAL-RELATED"/>
    <property type="match status" value="1"/>
</dbReference>
<dbReference type="AlphaFoldDB" id="A0A318THC5"/>
<evidence type="ECO:0000256" key="1">
    <source>
        <dbReference type="ARBA" id="ARBA00022946"/>
    </source>
</evidence>
<dbReference type="Pfam" id="PF01571">
    <property type="entry name" value="GCV_T"/>
    <property type="match status" value="1"/>
</dbReference>
<dbReference type="SUPFAM" id="SSF103025">
    <property type="entry name" value="Folate-binding domain"/>
    <property type="match status" value="1"/>
</dbReference>
<dbReference type="InterPro" id="IPR045179">
    <property type="entry name" value="YgfZ/GcvT"/>
</dbReference>
<dbReference type="Pfam" id="PF25455">
    <property type="entry name" value="Beta-barrel_CAF17_C"/>
    <property type="match status" value="1"/>
</dbReference>
<evidence type="ECO:0000259" key="3">
    <source>
        <dbReference type="Pfam" id="PF25455"/>
    </source>
</evidence>
<reference evidence="4 5" key="1">
    <citation type="submission" date="2018-06" db="EMBL/GenBank/DDBJ databases">
        <title>Genomic Encyclopedia of Archaeal and Bacterial Type Strains, Phase II (KMG-II): from individual species to whole genera.</title>
        <authorList>
            <person name="Goeker M."/>
        </authorList>
    </citation>
    <scope>NUCLEOTIDE SEQUENCE [LARGE SCALE GENOMIC DNA]</scope>
    <source>
        <strain evidence="4 5">JCM 11668</strain>
    </source>
</reference>
<dbReference type="OrthoDB" id="9796287at2"/>
<dbReference type="GO" id="GO:0016226">
    <property type="term" value="P:iron-sulfur cluster assembly"/>
    <property type="evidence" value="ECO:0007669"/>
    <property type="project" value="TreeGrafter"/>
</dbReference>
<dbReference type="PANTHER" id="PTHR22602:SF0">
    <property type="entry name" value="TRANSFERASE CAF17, MITOCHONDRIAL-RELATED"/>
    <property type="match status" value="1"/>
</dbReference>
<dbReference type="InterPro" id="IPR006222">
    <property type="entry name" value="GCVT_N"/>
</dbReference>
<feature type="domain" description="GCVT N-terminal" evidence="2">
    <location>
        <begin position="11"/>
        <end position="108"/>
    </location>
</feature>
<dbReference type="InterPro" id="IPR017703">
    <property type="entry name" value="YgfZ/GCV_T_CS"/>
</dbReference>
<keyword evidence="5" id="KW-1185">Reference proteome</keyword>
<dbReference type="Gene3D" id="3.30.1360.120">
    <property type="entry name" value="Probable tRNA modification gtpase trme, domain 1"/>
    <property type="match status" value="2"/>
</dbReference>
<dbReference type="PIRSF" id="PIRSF006487">
    <property type="entry name" value="GcvT"/>
    <property type="match status" value="1"/>
</dbReference>
<proteinExistence type="predicted"/>
<dbReference type="Proteomes" id="UP000248148">
    <property type="component" value="Unassembled WGS sequence"/>
</dbReference>
<dbReference type="InterPro" id="IPR027266">
    <property type="entry name" value="TrmE/GcvT-like"/>
</dbReference>
<dbReference type="RefSeq" id="WP_110780047.1">
    <property type="nucleotide sequence ID" value="NZ_QJTI01000004.1"/>
</dbReference>
<dbReference type="NCBIfam" id="TIGR03317">
    <property type="entry name" value="ygfZ_signature"/>
    <property type="match status" value="1"/>
</dbReference>
<gene>
    <name evidence="4" type="ORF">BJ122_10452</name>
</gene>
<evidence type="ECO:0000259" key="2">
    <source>
        <dbReference type="Pfam" id="PF01571"/>
    </source>
</evidence>